<dbReference type="Gene3D" id="1.10.357.10">
    <property type="entry name" value="Tetracycline Repressor, domain 2"/>
    <property type="match status" value="1"/>
</dbReference>
<dbReference type="PANTHER" id="PTHR30055:SF148">
    <property type="entry name" value="TETR-FAMILY TRANSCRIPTIONAL REGULATOR"/>
    <property type="match status" value="1"/>
</dbReference>
<protein>
    <submittedName>
        <fullName evidence="6">TetR/AcrR family transcriptional regulator</fullName>
    </submittedName>
</protein>
<dbReference type="PRINTS" id="PR00455">
    <property type="entry name" value="HTHTETR"/>
</dbReference>
<keyword evidence="7" id="KW-1185">Reference proteome</keyword>
<evidence type="ECO:0000256" key="1">
    <source>
        <dbReference type="ARBA" id="ARBA00023015"/>
    </source>
</evidence>
<organism evidence="6 7">
    <name type="scientific">Microbacterium panaciterrae</name>
    <dbReference type="NCBI Taxonomy" id="985759"/>
    <lineage>
        <taxon>Bacteria</taxon>
        <taxon>Bacillati</taxon>
        <taxon>Actinomycetota</taxon>
        <taxon>Actinomycetes</taxon>
        <taxon>Micrococcales</taxon>
        <taxon>Microbacteriaceae</taxon>
        <taxon>Microbacterium</taxon>
    </lineage>
</organism>
<dbReference type="PANTHER" id="PTHR30055">
    <property type="entry name" value="HTH-TYPE TRANSCRIPTIONAL REGULATOR RUTR"/>
    <property type="match status" value="1"/>
</dbReference>
<keyword evidence="2 4" id="KW-0238">DNA-binding</keyword>
<evidence type="ECO:0000259" key="5">
    <source>
        <dbReference type="PROSITE" id="PS50977"/>
    </source>
</evidence>
<dbReference type="PROSITE" id="PS50977">
    <property type="entry name" value="HTH_TETR_2"/>
    <property type="match status" value="1"/>
</dbReference>
<comment type="caution">
    <text evidence="6">The sequence shown here is derived from an EMBL/GenBank/DDBJ whole genome shotgun (WGS) entry which is preliminary data.</text>
</comment>
<dbReference type="Proteomes" id="UP001500731">
    <property type="component" value="Unassembled WGS sequence"/>
</dbReference>
<dbReference type="SUPFAM" id="SSF46689">
    <property type="entry name" value="Homeodomain-like"/>
    <property type="match status" value="1"/>
</dbReference>
<dbReference type="Pfam" id="PF00440">
    <property type="entry name" value="TetR_N"/>
    <property type="match status" value="1"/>
</dbReference>
<evidence type="ECO:0000256" key="3">
    <source>
        <dbReference type="ARBA" id="ARBA00023163"/>
    </source>
</evidence>
<name>A0ABP8PCX9_9MICO</name>
<feature type="DNA-binding region" description="H-T-H motif" evidence="4">
    <location>
        <begin position="35"/>
        <end position="54"/>
    </location>
</feature>
<accession>A0ABP8PCX9</accession>
<evidence type="ECO:0000256" key="4">
    <source>
        <dbReference type="PROSITE-ProRule" id="PRU00335"/>
    </source>
</evidence>
<dbReference type="InterPro" id="IPR050109">
    <property type="entry name" value="HTH-type_TetR-like_transc_reg"/>
</dbReference>
<dbReference type="Pfam" id="PF16859">
    <property type="entry name" value="TetR_C_11"/>
    <property type="match status" value="1"/>
</dbReference>
<keyword evidence="1" id="KW-0805">Transcription regulation</keyword>
<dbReference type="RefSeq" id="WP_345186056.1">
    <property type="nucleotide sequence ID" value="NZ_BAABGP010000010.1"/>
</dbReference>
<sequence>MSEHRNGPVRSAAARDAILDATARLLAKQGYDNLTMEGIAKEAGVGKQTIYRWWPSRGALITDCMSEGRLMPIEIEIPDTGHLRADLNVWLESVIAVVSDPGGAALLRSLVAAAAEDGAVGDRLAEMLGMDQALSLRFASAVRMDQLSEDAPVDLLGLAIVGAIIVPVLARRPISPDELRRLLDHLVRPAG</sequence>
<evidence type="ECO:0000256" key="2">
    <source>
        <dbReference type="ARBA" id="ARBA00023125"/>
    </source>
</evidence>
<dbReference type="InterPro" id="IPR036271">
    <property type="entry name" value="Tet_transcr_reg_TetR-rel_C_sf"/>
</dbReference>
<evidence type="ECO:0000313" key="7">
    <source>
        <dbReference type="Proteomes" id="UP001500731"/>
    </source>
</evidence>
<evidence type="ECO:0000313" key="6">
    <source>
        <dbReference type="EMBL" id="GAA4484199.1"/>
    </source>
</evidence>
<dbReference type="EMBL" id="BAABGP010000010">
    <property type="protein sequence ID" value="GAA4484199.1"/>
    <property type="molecule type" value="Genomic_DNA"/>
</dbReference>
<gene>
    <name evidence="6" type="ORF">GCM10023171_16810</name>
</gene>
<feature type="domain" description="HTH tetR-type" evidence="5">
    <location>
        <begin position="12"/>
        <end position="72"/>
    </location>
</feature>
<dbReference type="InterPro" id="IPR009057">
    <property type="entry name" value="Homeodomain-like_sf"/>
</dbReference>
<dbReference type="InterPro" id="IPR011075">
    <property type="entry name" value="TetR_C"/>
</dbReference>
<dbReference type="Gene3D" id="1.10.10.60">
    <property type="entry name" value="Homeodomain-like"/>
    <property type="match status" value="1"/>
</dbReference>
<proteinExistence type="predicted"/>
<dbReference type="InterPro" id="IPR001647">
    <property type="entry name" value="HTH_TetR"/>
</dbReference>
<reference evidence="7" key="1">
    <citation type="journal article" date="2019" name="Int. J. Syst. Evol. Microbiol.">
        <title>The Global Catalogue of Microorganisms (GCM) 10K type strain sequencing project: providing services to taxonomists for standard genome sequencing and annotation.</title>
        <authorList>
            <consortium name="The Broad Institute Genomics Platform"/>
            <consortium name="The Broad Institute Genome Sequencing Center for Infectious Disease"/>
            <person name="Wu L."/>
            <person name="Ma J."/>
        </authorList>
    </citation>
    <scope>NUCLEOTIDE SEQUENCE [LARGE SCALE GENOMIC DNA]</scope>
    <source>
        <strain evidence="7">JCM 17839</strain>
    </source>
</reference>
<dbReference type="SUPFAM" id="SSF48498">
    <property type="entry name" value="Tetracyclin repressor-like, C-terminal domain"/>
    <property type="match status" value="1"/>
</dbReference>
<keyword evidence="3" id="KW-0804">Transcription</keyword>